<evidence type="ECO:0000259" key="3">
    <source>
        <dbReference type="Pfam" id="PF00588"/>
    </source>
</evidence>
<evidence type="ECO:0000256" key="2">
    <source>
        <dbReference type="ARBA" id="ARBA00022679"/>
    </source>
</evidence>
<dbReference type="InterPro" id="IPR001537">
    <property type="entry name" value="SpoU_MeTrfase"/>
</dbReference>
<dbReference type="InterPro" id="IPR029028">
    <property type="entry name" value="Alpha/beta_knot_MTases"/>
</dbReference>
<dbReference type="InterPro" id="IPR029026">
    <property type="entry name" value="tRNA_m1G_MTases_N"/>
</dbReference>
<evidence type="ECO:0000256" key="1">
    <source>
        <dbReference type="ARBA" id="ARBA00022603"/>
    </source>
</evidence>
<accession>A0A2U0HWH4</accession>
<dbReference type="GO" id="GO:0032259">
    <property type="term" value="P:methylation"/>
    <property type="evidence" value="ECO:0007669"/>
    <property type="project" value="UniProtKB-KW"/>
</dbReference>
<dbReference type="Proteomes" id="UP000245962">
    <property type="component" value="Unassembled WGS sequence"/>
</dbReference>
<keyword evidence="1 4" id="KW-0489">Methyltransferase</keyword>
<feature type="domain" description="tRNA/rRNA methyltransferase SpoU type" evidence="3">
    <location>
        <begin position="19"/>
        <end position="161"/>
    </location>
</feature>
<dbReference type="GO" id="GO:0003723">
    <property type="term" value="F:RNA binding"/>
    <property type="evidence" value="ECO:0007669"/>
    <property type="project" value="InterPro"/>
</dbReference>
<dbReference type="CDD" id="cd18082">
    <property type="entry name" value="SpoU-like_family"/>
    <property type="match status" value="1"/>
</dbReference>
<gene>
    <name evidence="4" type="ORF">DDV96_14060</name>
</gene>
<sequence length="168" mass="18456">MLNQLTHTSTDFPNKTFPIKIICDGVRGPANVGALFRVCEAFGVSEIVFCNAEINFKSNRLRKTARNTEKTVPYRIADDILSEIAQLKKDHYSPLVLELTDQSVPVEAVSAKTEKIALIIGNEQHGVSKTVLQAVSQSVHITMFGQNSSLNVTQATAIALFNLTKLLK</sequence>
<reference evidence="4 5" key="1">
    <citation type="submission" date="2018-04" db="EMBL/GenBank/DDBJ databases">
        <title>Marixanthomonas spongiae HN-E44 sp. nov., isolated from a marine sponge.</title>
        <authorList>
            <person name="Luo L."/>
            <person name="Zhuang L."/>
        </authorList>
    </citation>
    <scope>NUCLEOTIDE SEQUENCE [LARGE SCALE GENOMIC DNA]</scope>
    <source>
        <strain evidence="4 5">HN-E44</strain>
    </source>
</reference>
<dbReference type="GO" id="GO:0006396">
    <property type="term" value="P:RNA processing"/>
    <property type="evidence" value="ECO:0007669"/>
    <property type="project" value="InterPro"/>
</dbReference>
<comment type="caution">
    <text evidence="4">The sequence shown here is derived from an EMBL/GenBank/DDBJ whole genome shotgun (WGS) entry which is preliminary data.</text>
</comment>
<dbReference type="Pfam" id="PF00588">
    <property type="entry name" value="SpoU_methylase"/>
    <property type="match status" value="1"/>
</dbReference>
<keyword evidence="2 4" id="KW-0808">Transferase</keyword>
<dbReference type="Gene3D" id="3.40.1280.10">
    <property type="match status" value="1"/>
</dbReference>
<evidence type="ECO:0000313" key="5">
    <source>
        <dbReference type="Proteomes" id="UP000245962"/>
    </source>
</evidence>
<keyword evidence="5" id="KW-1185">Reference proteome</keyword>
<dbReference type="InterPro" id="IPR004441">
    <property type="entry name" value="rRNA_MeTrfase_TrmH"/>
</dbReference>
<evidence type="ECO:0000313" key="4">
    <source>
        <dbReference type="EMBL" id="PVW13221.1"/>
    </source>
</evidence>
<dbReference type="AlphaFoldDB" id="A0A2U0HWH4"/>
<organism evidence="4 5">
    <name type="scientific">Marixanthomonas spongiae</name>
    <dbReference type="NCBI Taxonomy" id="2174845"/>
    <lineage>
        <taxon>Bacteria</taxon>
        <taxon>Pseudomonadati</taxon>
        <taxon>Bacteroidota</taxon>
        <taxon>Flavobacteriia</taxon>
        <taxon>Flavobacteriales</taxon>
        <taxon>Flavobacteriaceae</taxon>
        <taxon>Marixanthomonas</taxon>
    </lineage>
</organism>
<dbReference type="SUPFAM" id="SSF75217">
    <property type="entry name" value="alpha/beta knot"/>
    <property type="match status" value="1"/>
</dbReference>
<dbReference type="GO" id="GO:0008173">
    <property type="term" value="F:RNA methyltransferase activity"/>
    <property type="evidence" value="ECO:0007669"/>
    <property type="project" value="InterPro"/>
</dbReference>
<dbReference type="EMBL" id="QEHR01000010">
    <property type="protein sequence ID" value="PVW13221.1"/>
    <property type="molecule type" value="Genomic_DNA"/>
</dbReference>
<dbReference type="GO" id="GO:0005829">
    <property type="term" value="C:cytosol"/>
    <property type="evidence" value="ECO:0007669"/>
    <property type="project" value="TreeGrafter"/>
</dbReference>
<name>A0A2U0HWH4_9FLAO</name>
<dbReference type="PANTHER" id="PTHR46429">
    <property type="entry name" value="23S RRNA (GUANOSINE-2'-O-)-METHYLTRANSFERASE RLMB"/>
    <property type="match status" value="1"/>
</dbReference>
<dbReference type="PANTHER" id="PTHR46429:SF1">
    <property type="entry name" value="23S RRNA (GUANOSINE-2'-O-)-METHYLTRANSFERASE RLMB"/>
    <property type="match status" value="1"/>
</dbReference>
<proteinExistence type="predicted"/>
<dbReference type="OrthoDB" id="9795352at2"/>
<protein>
    <submittedName>
        <fullName evidence="4">RNA methyltransferase</fullName>
    </submittedName>
</protein>
<dbReference type="RefSeq" id="WP_116695406.1">
    <property type="nucleotide sequence ID" value="NZ_QEHR01000010.1"/>
</dbReference>